<feature type="transmembrane region" description="Helical" evidence="1">
    <location>
        <begin position="58"/>
        <end position="78"/>
    </location>
</feature>
<keyword evidence="1" id="KW-0812">Transmembrane</keyword>
<evidence type="ECO:0000313" key="3">
    <source>
        <dbReference type="Proteomes" id="UP001530315"/>
    </source>
</evidence>
<protein>
    <submittedName>
        <fullName evidence="2">Uncharacterized protein</fullName>
    </submittedName>
</protein>
<dbReference type="InterPro" id="IPR036259">
    <property type="entry name" value="MFS_trans_sf"/>
</dbReference>
<reference evidence="2 3" key="1">
    <citation type="submission" date="2024-10" db="EMBL/GenBank/DDBJ databases">
        <title>Updated reference genomes for cyclostephanoid diatoms.</title>
        <authorList>
            <person name="Roberts W.R."/>
            <person name="Alverson A.J."/>
        </authorList>
    </citation>
    <scope>NUCLEOTIDE SEQUENCE [LARGE SCALE GENOMIC DNA]</scope>
    <source>
        <strain evidence="2 3">AJA276-08</strain>
    </source>
</reference>
<keyword evidence="1" id="KW-0472">Membrane</keyword>
<gene>
    <name evidence="2" type="ORF">ACHAW5_000015</name>
</gene>
<dbReference type="Proteomes" id="UP001530315">
    <property type="component" value="Unassembled WGS sequence"/>
</dbReference>
<keyword evidence="3" id="KW-1185">Reference proteome</keyword>
<name>A0ABD3N153_9STRA</name>
<proteinExistence type="predicted"/>
<organism evidence="2 3">
    <name type="scientific">Stephanodiscus triporus</name>
    <dbReference type="NCBI Taxonomy" id="2934178"/>
    <lineage>
        <taxon>Eukaryota</taxon>
        <taxon>Sar</taxon>
        <taxon>Stramenopiles</taxon>
        <taxon>Ochrophyta</taxon>
        <taxon>Bacillariophyta</taxon>
        <taxon>Coscinodiscophyceae</taxon>
        <taxon>Thalassiosirophycidae</taxon>
        <taxon>Stephanodiscales</taxon>
        <taxon>Stephanodiscaceae</taxon>
        <taxon>Stephanodiscus</taxon>
    </lineage>
</organism>
<accession>A0ABD3N153</accession>
<dbReference type="AlphaFoldDB" id="A0ABD3N153"/>
<evidence type="ECO:0000313" key="2">
    <source>
        <dbReference type="EMBL" id="KAL3768262.1"/>
    </source>
</evidence>
<sequence>MRLQRSKLGSMPVGTGTIKAVVNVFGVRQYHPILQHSMIEIETFYVQLWDESLFQNNITAAYMIPFILLLVVLVFFVAGSKQYVHVVPGQQGHEVGNGSL</sequence>
<comment type="caution">
    <text evidence="2">The sequence shown here is derived from an EMBL/GenBank/DDBJ whole genome shotgun (WGS) entry which is preliminary data.</text>
</comment>
<evidence type="ECO:0000256" key="1">
    <source>
        <dbReference type="SAM" id="Phobius"/>
    </source>
</evidence>
<dbReference type="EMBL" id="JALLAZ020001683">
    <property type="protein sequence ID" value="KAL3768262.1"/>
    <property type="molecule type" value="Genomic_DNA"/>
</dbReference>
<dbReference type="Gene3D" id="1.20.1250.20">
    <property type="entry name" value="MFS general substrate transporter like domains"/>
    <property type="match status" value="1"/>
</dbReference>
<keyword evidence="1" id="KW-1133">Transmembrane helix</keyword>